<dbReference type="InterPro" id="IPR057190">
    <property type="entry name" value="DUF7868"/>
</dbReference>
<evidence type="ECO:0000313" key="5">
    <source>
        <dbReference type="EMBL" id="AUG51555.1"/>
    </source>
</evidence>
<dbReference type="Pfam" id="PF00264">
    <property type="entry name" value="Tyrosinase"/>
    <property type="match status" value="2"/>
</dbReference>
<dbReference type="PROSITE" id="PS00497">
    <property type="entry name" value="TYROSINASE_1"/>
    <property type="match status" value="1"/>
</dbReference>
<reference evidence="5 6" key="1">
    <citation type="submission" date="2017-10" db="EMBL/GenBank/DDBJ databases">
        <title>Biodiversity and function of Thalassospira species in the particle-attached aromatic-hydrocarbon-degrading consortia from the surface seawater of the China South Sea.</title>
        <authorList>
            <person name="Dong C."/>
            <person name="Liu R."/>
            <person name="Shao Z."/>
        </authorList>
    </citation>
    <scope>NUCLEOTIDE SEQUENCE [LARGE SCALE GENOMIC DNA]</scope>
    <source>
        <strain evidence="5 6">CSC3H3</strain>
    </source>
</reference>
<accession>A0ABM6Q546</accession>
<proteinExistence type="predicted"/>
<dbReference type="Proteomes" id="UP000233458">
    <property type="component" value="Chromosome"/>
</dbReference>
<dbReference type="Gene3D" id="1.10.1280.10">
    <property type="entry name" value="Di-copper center containing domain from catechol oxidase"/>
    <property type="match status" value="1"/>
</dbReference>
<dbReference type="PROSITE" id="PS00498">
    <property type="entry name" value="TYROSINASE_2"/>
    <property type="match status" value="1"/>
</dbReference>
<dbReference type="PANTHER" id="PTHR11474">
    <property type="entry name" value="TYROSINASE FAMILY MEMBER"/>
    <property type="match status" value="1"/>
</dbReference>
<dbReference type="Pfam" id="PF25271">
    <property type="entry name" value="DUF7868"/>
    <property type="match status" value="1"/>
</dbReference>
<protein>
    <submittedName>
        <fullName evidence="5">Tyrosinase</fullName>
    </submittedName>
</protein>
<dbReference type="InterPro" id="IPR002227">
    <property type="entry name" value="Tyrosinase_Cu-bd"/>
</dbReference>
<sequence length="514" mass="55913">MVYVRKSVWANGGGFSDPILFWYAKGVEALQKKPMSDKTGWRFMAAVHGIDKALWQQYGYYTPGEAMPPQSEQDLFWNQCQHQTWYFIPWHRGYVWSIEGLVREEIIKQGGPADWAMPYWNYSDSQNPQARMLPPAFASKTLPDNSPNPLYVAQRYGLGTVPIVLPAKDVTLEALLQPRFTGTGAGALSGFGGLKTGFSHSGQVSGRLENHPHNIVHVDVGGEAPNGDPGLMSDPDTAGLDPIFWLHHANIDRLWSVWTRNPNHQNPTDPAWLNGPMDRKFVVPTVDGTNYFYTPADMLDSTAAPLNYIYDEEQSSADTVMMVAAKAAPQAGGEGKAMADGKKAELVGANASTIKLVGAGAKTSVKLDQALGNQMAQGFKAMRGFATSTTPPADGAPKPADQVLLNLENIRADKDAAVVDVYVNLPAGENPEDRLDLLAGTIGFFGVRKASLPDQPHGGMGISEVFDITRIVECLEASGALSTDNLNIDLIPRKAVSEDAGITVERISIYRQEQ</sequence>
<organism evidence="5 6">
    <name type="scientific">Thalassospira marina</name>
    <dbReference type="NCBI Taxonomy" id="2048283"/>
    <lineage>
        <taxon>Bacteria</taxon>
        <taxon>Pseudomonadati</taxon>
        <taxon>Pseudomonadota</taxon>
        <taxon>Alphaproteobacteria</taxon>
        <taxon>Rhodospirillales</taxon>
        <taxon>Thalassospiraceae</taxon>
        <taxon>Thalassospira</taxon>
    </lineage>
</organism>
<dbReference type="SUPFAM" id="SSF48056">
    <property type="entry name" value="Di-copper centre-containing domain"/>
    <property type="match status" value="1"/>
</dbReference>
<keyword evidence="2" id="KW-0186">Copper</keyword>
<evidence type="ECO:0000259" key="4">
    <source>
        <dbReference type="PROSITE" id="PS00498"/>
    </source>
</evidence>
<gene>
    <name evidence="5" type="ORF">CSC3H3_01670</name>
</gene>
<evidence type="ECO:0000256" key="2">
    <source>
        <dbReference type="ARBA" id="ARBA00023008"/>
    </source>
</evidence>
<evidence type="ECO:0000256" key="1">
    <source>
        <dbReference type="ARBA" id="ARBA00022723"/>
    </source>
</evidence>
<keyword evidence="6" id="KW-1185">Reference proteome</keyword>
<dbReference type="PANTHER" id="PTHR11474:SF76">
    <property type="entry name" value="SHKT DOMAIN-CONTAINING PROTEIN"/>
    <property type="match status" value="1"/>
</dbReference>
<keyword evidence="1" id="KW-0479">Metal-binding</keyword>
<dbReference type="InterPro" id="IPR050316">
    <property type="entry name" value="Tyrosinase/Hemocyanin"/>
</dbReference>
<evidence type="ECO:0000259" key="3">
    <source>
        <dbReference type="PROSITE" id="PS00497"/>
    </source>
</evidence>
<feature type="domain" description="Tyrosinase copper-binding" evidence="4">
    <location>
        <begin position="241"/>
        <end position="252"/>
    </location>
</feature>
<dbReference type="EMBL" id="CP024199">
    <property type="protein sequence ID" value="AUG51555.1"/>
    <property type="molecule type" value="Genomic_DNA"/>
</dbReference>
<name>A0ABM6Q546_9PROT</name>
<dbReference type="InterPro" id="IPR008922">
    <property type="entry name" value="Di-copper_centre_dom_sf"/>
</dbReference>
<dbReference type="PRINTS" id="PR00092">
    <property type="entry name" value="TYROSINASE"/>
</dbReference>
<evidence type="ECO:0000313" key="6">
    <source>
        <dbReference type="Proteomes" id="UP000233458"/>
    </source>
</evidence>
<feature type="domain" description="Tyrosinase copper-binding" evidence="3">
    <location>
        <begin position="82"/>
        <end position="99"/>
    </location>
</feature>